<reference evidence="4 5" key="1">
    <citation type="journal article" date="2006" name="Science">
        <title>Phytophthora genome sequences uncover evolutionary origins and mechanisms of pathogenesis.</title>
        <authorList>
            <person name="Tyler B.M."/>
            <person name="Tripathy S."/>
            <person name="Zhang X."/>
            <person name="Dehal P."/>
            <person name="Jiang R.H."/>
            <person name="Aerts A."/>
            <person name="Arredondo F.D."/>
            <person name="Baxter L."/>
            <person name="Bensasson D."/>
            <person name="Beynon J.L."/>
            <person name="Chapman J."/>
            <person name="Damasceno C.M."/>
            <person name="Dorrance A.E."/>
            <person name="Dou D."/>
            <person name="Dickerman A.W."/>
            <person name="Dubchak I.L."/>
            <person name="Garbelotto M."/>
            <person name="Gijzen M."/>
            <person name="Gordon S.G."/>
            <person name="Govers F."/>
            <person name="Grunwald N.J."/>
            <person name="Huang W."/>
            <person name="Ivors K.L."/>
            <person name="Jones R.W."/>
            <person name="Kamoun S."/>
            <person name="Krampis K."/>
            <person name="Lamour K.H."/>
            <person name="Lee M.K."/>
            <person name="McDonald W.H."/>
            <person name="Medina M."/>
            <person name="Meijer H.J."/>
            <person name="Nordberg E.K."/>
            <person name="Maclean D.J."/>
            <person name="Ospina-Giraldo M.D."/>
            <person name="Morris P.F."/>
            <person name="Phuntumart V."/>
            <person name="Putnam N.H."/>
            <person name="Rash S."/>
            <person name="Rose J.K."/>
            <person name="Sakihama Y."/>
            <person name="Salamov A.A."/>
            <person name="Savidor A."/>
            <person name="Scheuring C.F."/>
            <person name="Smith B.M."/>
            <person name="Sobral B.W."/>
            <person name="Terry A."/>
            <person name="Torto-Alalibo T.A."/>
            <person name="Win J."/>
            <person name="Xu Z."/>
            <person name="Zhang H."/>
            <person name="Grigoriev I.V."/>
            <person name="Rokhsar D.S."/>
            <person name="Boore J.L."/>
        </authorList>
    </citation>
    <scope>NUCLEOTIDE SEQUENCE [LARGE SCALE GENOMIC DNA]</scope>
    <source>
        <strain evidence="4 5">P6497</strain>
    </source>
</reference>
<dbReference type="OMA" id="XTHAGDE"/>
<dbReference type="KEGG" id="psoj:PHYSODRAFT_334884"/>
<dbReference type="InterPro" id="IPR052579">
    <property type="entry name" value="Zinc_finger_SWIM"/>
</dbReference>
<dbReference type="EMBL" id="JH159156">
    <property type="protein sequence ID" value="EGZ13072.1"/>
    <property type="molecule type" value="Genomic_DNA"/>
</dbReference>
<dbReference type="AlphaFoldDB" id="G4ZSY7"/>
<dbReference type="RefSeq" id="XP_009530501.1">
    <property type="nucleotide sequence ID" value="XM_009532206.1"/>
</dbReference>
<dbReference type="PANTHER" id="PTHR31569:SF4">
    <property type="entry name" value="SWIM-TYPE DOMAIN-CONTAINING PROTEIN"/>
    <property type="match status" value="1"/>
</dbReference>
<feature type="compositionally biased region" description="Basic and acidic residues" evidence="1">
    <location>
        <begin position="32"/>
        <end position="42"/>
    </location>
</feature>
<dbReference type="InterPro" id="IPR048324">
    <property type="entry name" value="ZSWIM1-3_RNaseH-like"/>
</dbReference>
<organism evidence="4 5">
    <name type="scientific">Phytophthora sojae (strain P6497)</name>
    <name type="common">Soybean stem and root rot agent</name>
    <name type="synonym">Phytophthora megasperma f. sp. glycines</name>
    <dbReference type="NCBI Taxonomy" id="1094619"/>
    <lineage>
        <taxon>Eukaryota</taxon>
        <taxon>Sar</taxon>
        <taxon>Stramenopiles</taxon>
        <taxon>Oomycota</taxon>
        <taxon>Peronosporomycetes</taxon>
        <taxon>Peronosporales</taxon>
        <taxon>Peronosporaceae</taxon>
        <taxon>Phytophthora</taxon>
    </lineage>
</organism>
<dbReference type="Pfam" id="PF21056">
    <property type="entry name" value="ZSWIM1-3_RNaseH-like"/>
    <property type="match status" value="1"/>
</dbReference>
<proteinExistence type="predicted"/>
<feature type="domain" description="ZSWIM1/3 RNaseH-like" evidence="2">
    <location>
        <begin position="130"/>
        <end position="175"/>
    </location>
</feature>
<dbReference type="STRING" id="1094619.G4ZSY7"/>
<gene>
    <name evidence="4" type="ORF">PHYSODRAFT_334884</name>
</gene>
<dbReference type="GeneID" id="20646894"/>
<dbReference type="InterPro" id="IPR048326">
    <property type="entry name" value="ZSWIM1-3_helical"/>
</dbReference>
<evidence type="ECO:0000313" key="4">
    <source>
        <dbReference type="EMBL" id="EGZ13072.1"/>
    </source>
</evidence>
<dbReference type="PANTHER" id="PTHR31569">
    <property type="entry name" value="SWIM-TYPE DOMAIN-CONTAINING PROTEIN"/>
    <property type="match status" value="1"/>
</dbReference>
<feature type="domain" description="ZSWIM1/3 helical" evidence="3">
    <location>
        <begin position="194"/>
        <end position="302"/>
    </location>
</feature>
<dbReference type="Proteomes" id="UP000002640">
    <property type="component" value="Unassembled WGS sequence"/>
</dbReference>
<accession>G4ZSY7</accession>
<evidence type="ECO:0000259" key="2">
    <source>
        <dbReference type="Pfam" id="PF21056"/>
    </source>
</evidence>
<dbReference type="Pfam" id="PF21600">
    <property type="entry name" value="ZSWIM1-3_helical"/>
    <property type="match status" value="1"/>
</dbReference>
<evidence type="ECO:0000256" key="1">
    <source>
        <dbReference type="SAM" id="MobiDB-lite"/>
    </source>
</evidence>
<sequence>MPSNARGSGQGSEAYCEGQDATKSTLDDGEGREEKREHDKEQAAIMGNSVGSDGDDEYDAAGATGGLLVGCASSRDGDGHEEHGGDDSAAISVSVEPPLLWHTDWAAWKIYLAEYCERTKQVLPVKETLYNYQLLTFMAMNEFGEGAVVQQSLLEAKGDWHMEKAIAHFKRAHPTRINLYLKEMRSKSDFGKISSDDASQVDAAIHKMVYAASEEDYKATHKTLKGLCERIGLTGVFEYFEKNWDSCQDRWVMYRRADLPHFNNHTNNRLESFFGKFKDGVDSSLSMAMCVKALVAYERRMQNEYQYRLSRIGQFVNSNYDEEMSNVLRFTTHDVAKQIEQQYARAMDNVSNYTFRKDHGDPSLVVVWTNSDRKLEKVRQFSYEKSQDANSGRREQRVKTHAERYREAVRATHLIATEMADIDDESEFMEMLQFVLNQWRNGRQRKIADFEQFKENGDGFIDTVQIKDVGNFSRMQIETFKKVQDLKESVQLGVEAHRKGTALIAC</sequence>
<name>G4ZSY7_PHYSP</name>
<dbReference type="InParanoid" id="G4ZSY7"/>
<evidence type="ECO:0000259" key="3">
    <source>
        <dbReference type="Pfam" id="PF21600"/>
    </source>
</evidence>
<protein>
    <submittedName>
        <fullName evidence="4">Uncharacterized protein</fullName>
    </submittedName>
</protein>
<keyword evidence="5" id="KW-1185">Reference proteome</keyword>
<feature type="region of interest" description="Disordered" evidence="1">
    <location>
        <begin position="1"/>
        <end position="59"/>
    </location>
</feature>
<evidence type="ECO:0000313" key="5">
    <source>
        <dbReference type="Proteomes" id="UP000002640"/>
    </source>
</evidence>